<dbReference type="InterPro" id="IPR043502">
    <property type="entry name" value="DNA/RNA_pol_sf"/>
</dbReference>
<organism evidence="2 3">
    <name type="scientific">Zophobas morio</name>
    <dbReference type="NCBI Taxonomy" id="2755281"/>
    <lineage>
        <taxon>Eukaryota</taxon>
        <taxon>Metazoa</taxon>
        <taxon>Ecdysozoa</taxon>
        <taxon>Arthropoda</taxon>
        <taxon>Hexapoda</taxon>
        <taxon>Insecta</taxon>
        <taxon>Pterygota</taxon>
        <taxon>Neoptera</taxon>
        <taxon>Endopterygota</taxon>
        <taxon>Coleoptera</taxon>
        <taxon>Polyphaga</taxon>
        <taxon>Cucujiformia</taxon>
        <taxon>Tenebrionidae</taxon>
        <taxon>Zophobas</taxon>
    </lineage>
</organism>
<dbReference type="Proteomes" id="UP001168821">
    <property type="component" value="Unassembled WGS sequence"/>
</dbReference>
<dbReference type="InterPro" id="IPR000477">
    <property type="entry name" value="RT_dom"/>
</dbReference>
<evidence type="ECO:0000313" key="2">
    <source>
        <dbReference type="EMBL" id="KAJ3616098.1"/>
    </source>
</evidence>
<dbReference type="Pfam" id="PF00078">
    <property type="entry name" value="RVT_1"/>
    <property type="match status" value="1"/>
</dbReference>
<sequence length="484" mass="56348">MIPWNLKTTIGLRLKFCPTPPAPTMKDYQYAFDNMTRGIHLAFQLADFSNNFVKTNIYVPNKSFIPDNVPEEVIDTFGCLKINFLDQDRDFYKNRKLFRWNLESGQRVFLKEFKDNKHLKVINTDKNQGPALMTTMQYVNWCTDHLQINAYLQIQKCNKEEILTMCRDKILGFYQQVRRKMGKNNEFMKLTRIILHDLYKTKLSYFYGLAKVHKKDFPRTAPDIRPLVACVNTPITGLSKWLHHYLLPIVETVPSYIRNSDDILTAIQDTILSPHHEIMSLDISALYTSIPIMEAFRVIKKYILEHYGPIHGGLLVEALHLILNTSYFEFYDKLYIQTNGIPMGNPAAPSIATLYVAYYESIKLYPLLKSNLILYKRYLDDTLVILNDNGRFLEKKMLAILNSIPGLKWTKESMKDGKLQFLDICIHTDGKMVWTTSAEKDTNLFLYPTPHSAHPPGVVKGMVRSLISKYYRQNSFREDFCIML</sequence>
<name>A0AA38LYL9_9CUCU</name>
<accession>A0AA38LYL9</accession>
<comment type="caution">
    <text evidence="2">The sequence shown here is derived from an EMBL/GenBank/DDBJ whole genome shotgun (WGS) entry which is preliminary data.</text>
</comment>
<dbReference type="EMBL" id="JALNTZ010003739">
    <property type="protein sequence ID" value="KAJ3616098.1"/>
    <property type="molecule type" value="Genomic_DNA"/>
</dbReference>
<dbReference type="PANTHER" id="PTHR21301">
    <property type="entry name" value="REVERSE TRANSCRIPTASE"/>
    <property type="match status" value="1"/>
</dbReference>
<dbReference type="GO" id="GO:0071897">
    <property type="term" value="P:DNA biosynthetic process"/>
    <property type="evidence" value="ECO:0007669"/>
    <property type="project" value="UniProtKB-ARBA"/>
</dbReference>
<gene>
    <name evidence="2" type="ORF">Zmor_012060</name>
</gene>
<proteinExistence type="predicted"/>
<dbReference type="PANTHER" id="PTHR21301:SF10">
    <property type="entry name" value="REVERSE TRANSCRIPTASE DOMAIN-CONTAINING PROTEIN"/>
    <property type="match status" value="1"/>
</dbReference>
<feature type="domain" description="Reverse transcriptase" evidence="1">
    <location>
        <begin position="162"/>
        <end position="439"/>
    </location>
</feature>
<evidence type="ECO:0000313" key="3">
    <source>
        <dbReference type="Proteomes" id="UP001168821"/>
    </source>
</evidence>
<keyword evidence="3" id="KW-1185">Reference proteome</keyword>
<dbReference type="PROSITE" id="PS50878">
    <property type="entry name" value="RT_POL"/>
    <property type="match status" value="1"/>
</dbReference>
<evidence type="ECO:0000259" key="1">
    <source>
        <dbReference type="PROSITE" id="PS50878"/>
    </source>
</evidence>
<dbReference type="AlphaFoldDB" id="A0AA38LYL9"/>
<reference evidence="2" key="1">
    <citation type="journal article" date="2023" name="G3 (Bethesda)">
        <title>Whole genome assemblies of Zophobas morio and Tenebrio molitor.</title>
        <authorList>
            <person name="Kaur S."/>
            <person name="Stinson S.A."/>
            <person name="diCenzo G.C."/>
        </authorList>
    </citation>
    <scope>NUCLEOTIDE SEQUENCE</scope>
    <source>
        <strain evidence="2">QUZm001</strain>
    </source>
</reference>
<dbReference type="SUPFAM" id="SSF56672">
    <property type="entry name" value="DNA/RNA polymerases"/>
    <property type="match status" value="1"/>
</dbReference>
<protein>
    <recommendedName>
        <fullName evidence="1">Reverse transcriptase domain-containing protein</fullName>
    </recommendedName>
</protein>